<dbReference type="InterPro" id="IPR019481">
    <property type="entry name" value="TFIIIC_triple_barrel"/>
</dbReference>
<dbReference type="Gene3D" id="2.60.40.4370">
    <property type="match status" value="1"/>
</dbReference>
<dbReference type="EMBL" id="MCFA01000110">
    <property type="protein sequence ID" value="ORY07269.1"/>
    <property type="molecule type" value="Genomic_DNA"/>
</dbReference>
<evidence type="ECO:0000259" key="2">
    <source>
        <dbReference type="Pfam" id="PF10419"/>
    </source>
</evidence>
<dbReference type="Proteomes" id="UP000193144">
    <property type="component" value="Unassembled WGS sequence"/>
</dbReference>
<evidence type="ECO:0000256" key="1">
    <source>
        <dbReference type="SAM" id="MobiDB-lite"/>
    </source>
</evidence>
<proteinExistence type="predicted"/>
<feature type="compositionally biased region" description="Acidic residues" evidence="1">
    <location>
        <begin position="238"/>
        <end position="255"/>
    </location>
</feature>
<name>A0A1Y1ZAH9_9PLEO</name>
<keyword evidence="4" id="KW-1185">Reference proteome</keyword>
<comment type="caution">
    <text evidence="3">The sequence shown here is derived from an EMBL/GenBank/DDBJ whole genome shotgun (WGS) entry which is preliminary data.</text>
</comment>
<evidence type="ECO:0000313" key="4">
    <source>
        <dbReference type="Proteomes" id="UP000193144"/>
    </source>
</evidence>
<gene>
    <name evidence="3" type="ORF">BCR34DRAFT_489538</name>
</gene>
<feature type="domain" description="Transcription factor TFIIIC triple barrel" evidence="2">
    <location>
        <begin position="16"/>
        <end position="154"/>
    </location>
</feature>
<dbReference type="STRING" id="1231657.A0A1Y1ZAH9"/>
<protein>
    <recommendedName>
        <fullName evidence="2">Transcription factor TFIIIC triple barrel domain-containing protein</fullName>
    </recommendedName>
</protein>
<feature type="region of interest" description="Disordered" evidence="1">
    <location>
        <begin position="231"/>
        <end position="262"/>
    </location>
</feature>
<organism evidence="3 4">
    <name type="scientific">Clohesyomyces aquaticus</name>
    <dbReference type="NCBI Taxonomy" id="1231657"/>
    <lineage>
        <taxon>Eukaryota</taxon>
        <taxon>Fungi</taxon>
        <taxon>Dikarya</taxon>
        <taxon>Ascomycota</taxon>
        <taxon>Pezizomycotina</taxon>
        <taxon>Dothideomycetes</taxon>
        <taxon>Pleosporomycetidae</taxon>
        <taxon>Pleosporales</taxon>
        <taxon>Lindgomycetaceae</taxon>
        <taxon>Clohesyomyces</taxon>
    </lineage>
</organism>
<accession>A0A1Y1ZAH9</accession>
<evidence type="ECO:0000313" key="3">
    <source>
        <dbReference type="EMBL" id="ORY07269.1"/>
    </source>
</evidence>
<reference evidence="3 4" key="1">
    <citation type="submission" date="2016-07" db="EMBL/GenBank/DDBJ databases">
        <title>Pervasive Adenine N6-methylation of Active Genes in Fungi.</title>
        <authorList>
            <consortium name="DOE Joint Genome Institute"/>
            <person name="Mondo S.J."/>
            <person name="Dannebaum R.O."/>
            <person name="Kuo R.C."/>
            <person name="Labutti K."/>
            <person name="Haridas S."/>
            <person name="Kuo A."/>
            <person name="Salamov A."/>
            <person name="Ahrendt S.R."/>
            <person name="Lipzen A."/>
            <person name="Sullivan W."/>
            <person name="Andreopoulos W.B."/>
            <person name="Clum A."/>
            <person name="Lindquist E."/>
            <person name="Daum C."/>
            <person name="Ramamoorthy G.K."/>
            <person name="Gryganskyi A."/>
            <person name="Culley D."/>
            <person name="Magnuson J.K."/>
            <person name="James T.Y."/>
            <person name="O'Malley M.A."/>
            <person name="Stajich J.E."/>
            <person name="Spatafora J.W."/>
            <person name="Visel A."/>
            <person name="Grigoriev I.V."/>
        </authorList>
    </citation>
    <scope>NUCLEOTIDE SEQUENCE [LARGE SCALE GENOMIC DNA]</scope>
    <source>
        <strain evidence="3 4">CBS 115471</strain>
    </source>
</reference>
<sequence length="262" mass="28862">MAQADEEDWEYEYDPNETEDFYITLDLAKVPRRVAAAANIPARGAGGRRPIRLATRVAYLNAGRDDPMSAIDSHGQPEYESMGTIQITGLHTTSPLIMYNGTLFSCKWVSTIGTDMFFVQRDTHNEQNYNPIRSTPGVDLLAMSSTRLEATPAVLRPREELFDAVKEADAMEISGDDSPVGHEEQPTPSDFLAKLNQVKARMGEPKLVATKTSDGSRLVVDKEGDEAIFISDGAASEWNEEDVDMDDLADEEQGVEADKTLA</sequence>
<dbReference type="OrthoDB" id="1877767at2759"/>
<dbReference type="Pfam" id="PF10419">
    <property type="entry name" value="TFIIIC_sub6"/>
    <property type="match status" value="1"/>
</dbReference>
<dbReference type="AlphaFoldDB" id="A0A1Y1ZAH9"/>